<dbReference type="Proteomes" id="UP000231333">
    <property type="component" value="Unassembled WGS sequence"/>
</dbReference>
<evidence type="ECO:0000313" key="2">
    <source>
        <dbReference type="Proteomes" id="UP000231333"/>
    </source>
</evidence>
<sequence length="74" mass="8064">MRSYYPGGSLNALASPQKGSILPKAREHRLGRGLPGYLIPFATHAFVFQCQKCASLLPSLLVFPMISTDFTPTP</sequence>
<dbReference type="AlphaFoldDB" id="A0A2H0QV71"/>
<name>A0A2H0QV71_9BACT</name>
<proteinExistence type="predicted"/>
<reference evidence="1 2" key="1">
    <citation type="submission" date="2017-09" db="EMBL/GenBank/DDBJ databases">
        <title>Depth-based differentiation of microbial function through sediment-hosted aquifers and enrichment of novel symbionts in the deep terrestrial subsurface.</title>
        <authorList>
            <person name="Probst A.J."/>
            <person name="Ladd B."/>
            <person name="Jarett J.K."/>
            <person name="Geller-Mcgrath D.E."/>
            <person name="Sieber C.M."/>
            <person name="Emerson J.B."/>
            <person name="Anantharaman K."/>
            <person name="Thomas B.C."/>
            <person name="Malmstrom R."/>
            <person name="Stieglmeier M."/>
            <person name="Klingl A."/>
            <person name="Woyke T."/>
            <person name="Ryan C.M."/>
            <person name="Banfield J.F."/>
        </authorList>
    </citation>
    <scope>NUCLEOTIDE SEQUENCE [LARGE SCALE GENOMIC DNA]</scope>
    <source>
        <strain evidence="1">CG10_big_fil_rev_8_21_14_0_10_42_12</strain>
    </source>
</reference>
<dbReference type="EMBL" id="PCXL01000011">
    <property type="protein sequence ID" value="PIR38162.1"/>
    <property type="molecule type" value="Genomic_DNA"/>
</dbReference>
<comment type="caution">
    <text evidence="1">The sequence shown here is derived from an EMBL/GenBank/DDBJ whole genome shotgun (WGS) entry which is preliminary data.</text>
</comment>
<protein>
    <submittedName>
        <fullName evidence="1">Uncharacterized protein</fullName>
    </submittedName>
</protein>
<evidence type="ECO:0000313" key="1">
    <source>
        <dbReference type="EMBL" id="PIR38162.1"/>
    </source>
</evidence>
<gene>
    <name evidence="1" type="ORF">COV34_00905</name>
</gene>
<accession>A0A2H0QV71</accession>
<organism evidence="1 2">
    <name type="scientific">Candidatus Zambryskibacteria bacterium CG10_big_fil_rev_8_21_14_0_10_42_12</name>
    <dbReference type="NCBI Taxonomy" id="1975115"/>
    <lineage>
        <taxon>Bacteria</taxon>
        <taxon>Candidatus Zambryskiibacteriota</taxon>
    </lineage>
</organism>